<dbReference type="InterPro" id="IPR009959">
    <property type="entry name" value="Cyclase_SnoaL-like"/>
</dbReference>
<dbReference type="SUPFAM" id="SSF54427">
    <property type="entry name" value="NTF2-like"/>
    <property type="match status" value="1"/>
</dbReference>
<sequence>MIPELNEVLVRRYVEDVWNKGWINLADELLTPDHVRHDPILEQDVVGITSVTEQIKSLRIALPDLHFDVRIYPAADGLHVTRKWIMSGTHEGEWMGFAPTGSKIINTGMALSRIRNGKIDEEWIQRDEVGLRRQIGR</sequence>
<dbReference type="EMBL" id="UINC01000392">
    <property type="protein sequence ID" value="SUZ54516.1"/>
    <property type="molecule type" value="Genomic_DNA"/>
</dbReference>
<dbReference type="InterPro" id="IPR032710">
    <property type="entry name" value="NTF2-like_dom_sf"/>
</dbReference>
<dbReference type="Pfam" id="PF07366">
    <property type="entry name" value="SnoaL"/>
    <property type="match status" value="1"/>
</dbReference>
<dbReference type="PANTHER" id="PTHR38436:SF1">
    <property type="entry name" value="ESTER CYCLASE"/>
    <property type="match status" value="1"/>
</dbReference>
<accession>A0A381NIS9</accession>
<dbReference type="AlphaFoldDB" id="A0A381NIS9"/>
<dbReference type="Gene3D" id="3.10.450.50">
    <property type="match status" value="1"/>
</dbReference>
<evidence type="ECO:0000313" key="1">
    <source>
        <dbReference type="EMBL" id="SUZ54516.1"/>
    </source>
</evidence>
<dbReference type="PANTHER" id="PTHR38436">
    <property type="entry name" value="POLYKETIDE CYCLASE SNOAL-LIKE DOMAIN"/>
    <property type="match status" value="1"/>
</dbReference>
<evidence type="ECO:0008006" key="2">
    <source>
        <dbReference type="Google" id="ProtNLM"/>
    </source>
</evidence>
<organism evidence="1">
    <name type="scientific">marine metagenome</name>
    <dbReference type="NCBI Taxonomy" id="408172"/>
    <lineage>
        <taxon>unclassified sequences</taxon>
        <taxon>metagenomes</taxon>
        <taxon>ecological metagenomes</taxon>
    </lineage>
</organism>
<name>A0A381NIS9_9ZZZZ</name>
<protein>
    <recommendedName>
        <fullName evidence="2">Ester cyclase</fullName>
    </recommendedName>
</protein>
<gene>
    <name evidence="1" type="ORF">METZ01_LOCUS7370</name>
</gene>
<reference evidence="1" key="1">
    <citation type="submission" date="2018-05" db="EMBL/GenBank/DDBJ databases">
        <authorList>
            <person name="Lanie J.A."/>
            <person name="Ng W.-L."/>
            <person name="Kazmierczak K.M."/>
            <person name="Andrzejewski T.M."/>
            <person name="Davidsen T.M."/>
            <person name="Wayne K.J."/>
            <person name="Tettelin H."/>
            <person name="Glass J.I."/>
            <person name="Rusch D."/>
            <person name="Podicherti R."/>
            <person name="Tsui H.-C.T."/>
            <person name="Winkler M.E."/>
        </authorList>
    </citation>
    <scope>NUCLEOTIDE SEQUENCE</scope>
</reference>
<proteinExistence type="predicted"/>
<dbReference type="GO" id="GO:0030638">
    <property type="term" value="P:polyketide metabolic process"/>
    <property type="evidence" value="ECO:0007669"/>
    <property type="project" value="InterPro"/>
</dbReference>